<dbReference type="EMBL" id="JADKPO010000014">
    <property type="protein sequence ID" value="MBF4768522.1"/>
    <property type="molecule type" value="Genomic_DNA"/>
</dbReference>
<keyword evidence="2" id="KW-1185">Reference proteome</keyword>
<dbReference type="AlphaFoldDB" id="A0A930YIT2"/>
<gene>
    <name evidence="1" type="ORF">ISU10_12175</name>
</gene>
<sequence length="75" mass="8542">MTSQRAFEKVSLTIESDVLHRVRDRVEPGKVSAYATLALRRQLERDGLDDLIGELVEVNGPLDTDAVARYVDEWR</sequence>
<dbReference type="Proteomes" id="UP000660668">
    <property type="component" value="Unassembled WGS sequence"/>
</dbReference>
<name>A0A930YIT2_9ACTN</name>
<reference evidence="1" key="1">
    <citation type="submission" date="2020-11" db="EMBL/GenBank/DDBJ databases">
        <title>Nocardioides cynanchi sp. nov., isolated from soil of rhizosphere of Cynanchum wilfordii.</title>
        <authorList>
            <person name="Lee J.-S."/>
            <person name="Suh M.K."/>
            <person name="Kim J.-S."/>
        </authorList>
    </citation>
    <scope>NUCLEOTIDE SEQUENCE</scope>
    <source>
        <strain evidence="1">KCTC 19276</strain>
    </source>
</reference>
<proteinExistence type="predicted"/>
<dbReference type="RefSeq" id="WP_194696701.1">
    <property type="nucleotide sequence ID" value="NZ_JADKPO010000014.1"/>
</dbReference>
<organism evidence="1 2">
    <name type="scientific">Nocardioides agariphilus</name>
    <dbReference type="NCBI Taxonomy" id="433664"/>
    <lineage>
        <taxon>Bacteria</taxon>
        <taxon>Bacillati</taxon>
        <taxon>Actinomycetota</taxon>
        <taxon>Actinomycetes</taxon>
        <taxon>Propionibacteriales</taxon>
        <taxon>Nocardioidaceae</taxon>
        <taxon>Nocardioides</taxon>
    </lineage>
</organism>
<evidence type="ECO:0008006" key="3">
    <source>
        <dbReference type="Google" id="ProtNLM"/>
    </source>
</evidence>
<evidence type="ECO:0000313" key="2">
    <source>
        <dbReference type="Proteomes" id="UP000660668"/>
    </source>
</evidence>
<accession>A0A930YIT2</accession>
<evidence type="ECO:0000313" key="1">
    <source>
        <dbReference type="EMBL" id="MBF4768522.1"/>
    </source>
</evidence>
<comment type="caution">
    <text evidence="1">The sequence shown here is derived from an EMBL/GenBank/DDBJ whole genome shotgun (WGS) entry which is preliminary data.</text>
</comment>
<protein>
    <recommendedName>
        <fullName evidence="3">CopG family transcriptional regulator</fullName>
    </recommendedName>
</protein>